<feature type="transmembrane region" description="Helical" evidence="12">
    <location>
        <begin position="391"/>
        <end position="411"/>
    </location>
</feature>
<feature type="transmembrane region" description="Helical" evidence="12">
    <location>
        <begin position="298"/>
        <end position="317"/>
    </location>
</feature>
<feature type="transmembrane region" description="Helical" evidence="12">
    <location>
        <begin position="216"/>
        <end position="235"/>
    </location>
</feature>
<evidence type="ECO:0000313" key="14">
    <source>
        <dbReference type="Proteomes" id="UP001491310"/>
    </source>
</evidence>
<evidence type="ECO:0000256" key="7">
    <source>
        <dbReference type="ARBA" id="ARBA00023004"/>
    </source>
</evidence>
<protein>
    <recommendedName>
        <fullName evidence="15">Cytochrome oxidase assembly</fullName>
    </recommendedName>
</protein>
<keyword evidence="3 12" id="KW-0812">Transmembrane</keyword>
<feature type="transmembrane region" description="Helical" evidence="12">
    <location>
        <begin position="38"/>
        <end position="58"/>
    </location>
</feature>
<keyword evidence="9 12" id="KW-0472">Membrane</keyword>
<comment type="caution">
    <text evidence="13">The sequence shown here is derived from an EMBL/GenBank/DDBJ whole genome shotgun (WGS) entry which is preliminary data.</text>
</comment>
<feature type="transmembrane region" description="Helical" evidence="12">
    <location>
        <begin position="329"/>
        <end position="353"/>
    </location>
</feature>
<evidence type="ECO:0000256" key="11">
    <source>
        <dbReference type="ARBA" id="ARBA00048044"/>
    </source>
</evidence>
<feature type="transmembrane region" description="Helical" evidence="12">
    <location>
        <begin position="191"/>
        <end position="210"/>
    </location>
</feature>
<dbReference type="HAMAP" id="MF_01665">
    <property type="entry name" value="HemeA_synth_type2"/>
    <property type="match status" value="1"/>
</dbReference>
<evidence type="ECO:0000256" key="3">
    <source>
        <dbReference type="ARBA" id="ARBA00022692"/>
    </source>
</evidence>
<evidence type="ECO:0000313" key="13">
    <source>
        <dbReference type="EMBL" id="KAK9907783.1"/>
    </source>
</evidence>
<evidence type="ECO:0000256" key="4">
    <source>
        <dbReference type="ARBA" id="ARBA00022723"/>
    </source>
</evidence>
<comment type="cofactor">
    <cofactor evidence="1">
        <name>heme b</name>
        <dbReference type="ChEBI" id="CHEBI:60344"/>
    </cofactor>
</comment>
<evidence type="ECO:0000256" key="5">
    <source>
        <dbReference type="ARBA" id="ARBA00022989"/>
    </source>
</evidence>
<comment type="catalytic activity">
    <reaction evidence="11">
        <text>Fe(II)-heme o + 2 A + H2O = Fe(II)-heme a + 2 AH2</text>
        <dbReference type="Rhea" id="RHEA:63388"/>
        <dbReference type="ChEBI" id="CHEBI:13193"/>
        <dbReference type="ChEBI" id="CHEBI:15377"/>
        <dbReference type="ChEBI" id="CHEBI:17499"/>
        <dbReference type="ChEBI" id="CHEBI:60530"/>
        <dbReference type="ChEBI" id="CHEBI:61715"/>
        <dbReference type="EC" id="1.17.99.9"/>
    </reaction>
    <physiologicalReaction direction="left-to-right" evidence="11">
        <dbReference type="Rhea" id="RHEA:63389"/>
    </physiologicalReaction>
</comment>
<keyword evidence="14" id="KW-1185">Reference proteome</keyword>
<dbReference type="EMBL" id="JALJOT010000009">
    <property type="protein sequence ID" value="KAK9907783.1"/>
    <property type="molecule type" value="Genomic_DNA"/>
</dbReference>
<evidence type="ECO:0000256" key="1">
    <source>
        <dbReference type="ARBA" id="ARBA00001970"/>
    </source>
</evidence>
<feature type="transmembrane region" description="Helical" evidence="12">
    <location>
        <begin position="122"/>
        <end position="140"/>
    </location>
</feature>
<keyword evidence="5 12" id="KW-1133">Transmembrane helix</keyword>
<comment type="subcellular location">
    <subcellularLocation>
        <location evidence="2">Membrane</location>
        <topology evidence="2">Multi-pass membrane protein</topology>
    </subcellularLocation>
</comment>
<keyword evidence="7" id="KW-0408">Iron</keyword>
<evidence type="ECO:0000256" key="12">
    <source>
        <dbReference type="SAM" id="Phobius"/>
    </source>
</evidence>
<keyword evidence="6" id="KW-0560">Oxidoreductase</keyword>
<evidence type="ECO:0000256" key="6">
    <source>
        <dbReference type="ARBA" id="ARBA00023002"/>
    </source>
</evidence>
<dbReference type="InterPro" id="IPR003780">
    <property type="entry name" value="COX15/CtaA_fam"/>
</dbReference>
<keyword evidence="8" id="KW-0350">Heme biosynthesis</keyword>
<sequence length="415" mass="44126">MAAETPSMLGASAQRLTQASTLSNALGAGLSSGASRAISLWLGGCAAWVFSMVVLGGMTRLTRSGLSMTEWKFTGEKAPSSQEDWEAEFGKYRASPEYHKVNRGMSLEEFKFIYWMEYAHRMWGRALGVVFAVPAVYFAARGWVNGPLARRLGLLFAMGATQGFVGWWMVRSGLQETKTEWDVPRVSPYRLAAHLTSAAIIYGTLMWTSLSLAYPTSAAAALSANSAMTAGVNALRRWAHPVAGLVAITALSGAFVAGMDAGHAYNTFPLMDGRLIPEEYWALPGWRNAFENTAAVQLHHRALALCTLGAVTALWARARTLPLPPSSRLLVHAMMGMAALQVALGITTLLTYVPPSLGTAHQAGALTLLTLALGLLHTLRRGPVAAAKSGMASQLGTPAALAAVLAVGTAVTQYS</sequence>
<comment type="pathway">
    <text evidence="10">Porphyrin-containing compound metabolism; heme A biosynthesis; heme A from heme O: step 1/1.</text>
</comment>
<feature type="transmembrane region" description="Helical" evidence="12">
    <location>
        <begin position="359"/>
        <end position="379"/>
    </location>
</feature>
<evidence type="ECO:0000256" key="9">
    <source>
        <dbReference type="ARBA" id="ARBA00023136"/>
    </source>
</evidence>
<organism evidence="13 14">
    <name type="scientific">Coccomyxa subellipsoidea</name>
    <dbReference type="NCBI Taxonomy" id="248742"/>
    <lineage>
        <taxon>Eukaryota</taxon>
        <taxon>Viridiplantae</taxon>
        <taxon>Chlorophyta</taxon>
        <taxon>core chlorophytes</taxon>
        <taxon>Trebouxiophyceae</taxon>
        <taxon>Trebouxiophyceae incertae sedis</taxon>
        <taxon>Coccomyxaceae</taxon>
        <taxon>Coccomyxa</taxon>
    </lineage>
</organism>
<accession>A0ABR2YLU3</accession>
<dbReference type="Pfam" id="PF02628">
    <property type="entry name" value="COX15-CtaA"/>
    <property type="match status" value="1"/>
</dbReference>
<keyword evidence="4" id="KW-0479">Metal-binding</keyword>
<name>A0ABR2YLU3_9CHLO</name>
<evidence type="ECO:0008006" key="15">
    <source>
        <dbReference type="Google" id="ProtNLM"/>
    </source>
</evidence>
<feature type="transmembrane region" description="Helical" evidence="12">
    <location>
        <begin position="242"/>
        <end position="265"/>
    </location>
</feature>
<dbReference type="PANTHER" id="PTHR23289">
    <property type="entry name" value="CYTOCHROME C OXIDASE ASSEMBLY PROTEIN COX15"/>
    <property type="match status" value="1"/>
</dbReference>
<evidence type="ECO:0000256" key="8">
    <source>
        <dbReference type="ARBA" id="ARBA00023133"/>
    </source>
</evidence>
<dbReference type="Proteomes" id="UP001491310">
    <property type="component" value="Unassembled WGS sequence"/>
</dbReference>
<proteinExistence type="inferred from homology"/>
<dbReference type="InterPro" id="IPR023754">
    <property type="entry name" value="HemeA_Synthase_type2"/>
</dbReference>
<feature type="transmembrane region" description="Helical" evidence="12">
    <location>
        <begin position="152"/>
        <end position="170"/>
    </location>
</feature>
<gene>
    <name evidence="13" type="ORF">WJX75_009906</name>
</gene>
<evidence type="ECO:0000256" key="2">
    <source>
        <dbReference type="ARBA" id="ARBA00004141"/>
    </source>
</evidence>
<dbReference type="PANTHER" id="PTHR23289:SF2">
    <property type="entry name" value="CYTOCHROME C OXIDASE ASSEMBLY PROTEIN COX15 HOMOLOG"/>
    <property type="match status" value="1"/>
</dbReference>
<evidence type="ECO:0000256" key="10">
    <source>
        <dbReference type="ARBA" id="ARBA00044501"/>
    </source>
</evidence>
<reference evidence="13 14" key="1">
    <citation type="journal article" date="2024" name="Nat. Commun.">
        <title>Phylogenomics reveals the evolutionary origins of lichenization in chlorophyte algae.</title>
        <authorList>
            <person name="Puginier C."/>
            <person name="Libourel C."/>
            <person name="Otte J."/>
            <person name="Skaloud P."/>
            <person name="Haon M."/>
            <person name="Grisel S."/>
            <person name="Petersen M."/>
            <person name="Berrin J.G."/>
            <person name="Delaux P.M."/>
            <person name="Dal Grande F."/>
            <person name="Keller J."/>
        </authorList>
    </citation>
    <scope>NUCLEOTIDE SEQUENCE [LARGE SCALE GENOMIC DNA]</scope>
    <source>
        <strain evidence="13 14">SAG 216-7</strain>
    </source>
</reference>